<dbReference type="RefSeq" id="XP_064684018.1">
    <property type="nucleotide sequence ID" value="XM_064820098.1"/>
</dbReference>
<dbReference type="InterPro" id="IPR018247">
    <property type="entry name" value="EF_Hand_1_Ca_BS"/>
</dbReference>
<evidence type="ECO:0008006" key="7">
    <source>
        <dbReference type="Google" id="ProtNLM"/>
    </source>
</evidence>
<dbReference type="Gene3D" id="3.40.50.12780">
    <property type="entry name" value="N-terminal domain of ligase-like"/>
    <property type="match status" value="1"/>
</dbReference>
<comment type="caution">
    <text evidence="5">The sequence shown here is derived from an EMBL/GenBank/DDBJ whole genome shotgun (WGS) entry which is preliminary data.</text>
</comment>
<keyword evidence="2" id="KW-0436">Ligase</keyword>
<dbReference type="PROSITE" id="PS00018">
    <property type="entry name" value="EF_HAND_1"/>
    <property type="match status" value="1"/>
</dbReference>
<organism evidence="5 6">
    <name type="scientific">Mucor velutinosus</name>
    <dbReference type="NCBI Taxonomy" id="708070"/>
    <lineage>
        <taxon>Eukaryota</taxon>
        <taxon>Fungi</taxon>
        <taxon>Fungi incertae sedis</taxon>
        <taxon>Mucoromycota</taxon>
        <taxon>Mucoromycotina</taxon>
        <taxon>Mucoromycetes</taxon>
        <taxon>Mucorales</taxon>
        <taxon>Mucorineae</taxon>
        <taxon>Mucoraceae</taxon>
        <taxon>Mucor</taxon>
    </lineage>
</organism>
<dbReference type="AlphaFoldDB" id="A0AAN7DH25"/>
<dbReference type="InterPro" id="IPR045851">
    <property type="entry name" value="AMP-bd_C_sf"/>
</dbReference>
<evidence type="ECO:0000256" key="1">
    <source>
        <dbReference type="ARBA" id="ARBA00006432"/>
    </source>
</evidence>
<gene>
    <name evidence="5" type="ORF">ATC70_000687</name>
</gene>
<dbReference type="InterPro" id="IPR025110">
    <property type="entry name" value="AMP-bd_C"/>
</dbReference>
<comment type="similarity">
    <text evidence="1">Belongs to the ATP-dependent AMP-binding enzyme family.</text>
</comment>
<dbReference type="GO" id="GO:0016405">
    <property type="term" value="F:CoA-ligase activity"/>
    <property type="evidence" value="ECO:0007669"/>
    <property type="project" value="TreeGrafter"/>
</dbReference>
<accession>A0AAN7DH25</accession>
<sequence>MVYSSKLPSLDLPKSSIIQFLFVNKFNTPEDRPLLIDANDGRYLTFAELKDQVLRFGAGLQDVCGFQANDVVAVYAPNQYNYFVPILGALAANGAATTANPNYNVEELSYQLEMSRAKVIICHEENVKTALKAADRVGISKKNVFVFGMSNIDDTQPFQKVLLAARRAVPDALTYQEAKDKVAYLCFSSGTTGKSKGVMTTHANVTANTCQWTSIDDPFVDRSQDRMIAVLPFFHIFGLSAILHTAVYWGIPVHVLPRFDLIKFCEIIEKEKITIAPLVPPIYVLLAKEESVLNYDLSSLRIGISGAAPLSGSLSREVKARLPHLSIKQGYGLTEISPAAIAEPLDRVIDGSIGVLLPNMTAKVVDEDGKETAQGERGELWLRGPNVMKGYLHNPQATAECIDDEGYFHTGDIVVVDEHQHFFVVDRIKELIKYKGFQVPPAELEGILLKLSIVADAAVVGIYDSTQATEMPRAYVTLISGTAPSDKIARQIMKFVADQVVPYKQLRSLRFVDTIPKSPSGKILRRVLRDAAHQEENTDNRPKL</sequence>
<keyword evidence="6" id="KW-1185">Reference proteome</keyword>
<evidence type="ECO:0000313" key="6">
    <source>
        <dbReference type="Proteomes" id="UP001304243"/>
    </source>
</evidence>
<dbReference type="Proteomes" id="UP001304243">
    <property type="component" value="Unassembled WGS sequence"/>
</dbReference>
<dbReference type="Gene3D" id="3.30.300.30">
    <property type="match status" value="1"/>
</dbReference>
<feature type="domain" description="AMP-binding enzyme C-terminal" evidence="4">
    <location>
        <begin position="443"/>
        <end position="522"/>
    </location>
</feature>
<dbReference type="PROSITE" id="PS00455">
    <property type="entry name" value="AMP_BINDING"/>
    <property type="match status" value="1"/>
</dbReference>
<protein>
    <recommendedName>
        <fullName evidence="7">4-coumarate--CoA ligase</fullName>
    </recommendedName>
</protein>
<dbReference type="InterPro" id="IPR020845">
    <property type="entry name" value="AMP-binding_CS"/>
</dbReference>
<dbReference type="Pfam" id="PF13193">
    <property type="entry name" value="AMP-binding_C"/>
    <property type="match status" value="1"/>
</dbReference>
<dbReference type="FunFam" id="3.40.50.12780:FF:000003">
    <property type="entry name" value="Long-chain-fatty-acid--CoA ligase FadD"/>
    <property type="match status" value="1"/>
</dbReference>
<dbReference type="PANTHER" id="PTHR24096">
    <property type="entry name" value="LONG-CHAIN-FATTY-ACID--COA LIGASE"/>
    <property type="match status" value="1"/>
</dbReference>
<evidence type="ECO:0000259" key="3">
    <source>
        <dbReference type="Pfam" id="PF00501"/>
    </source>
</evidence>
<feature type="domain" description="AMP-dependent synthetase/ligase" evidence="3">
    <location>
        <begin position="28"/>
        <end position="392"/>
    </location>
</feature>
<evidence type="ECO:0000256" key="2">
    <source>
        <dbReference type="ARBA" id="ARBA00022598"/>
    </source>
</evidence>
<dbReference type="SUPFAM" id="SSF56801">
    <property type="entry name" value="Acetyl-CoA synthetase-like"/>
    <property type="match status" value="1"/>
</dbReference>
<dbReference type="EMBL" id="JASEJX010000013">
    <property type="protein sequence ID" value="KAK4517352.1"/>
    <property type="molecule type" value="Genomic_DNA"/>
</dbReference>
<name>A0AAN7DH25_9FUNG</name>
<dbReference type="GeneID" id="89944389"/>
<dbReference type="CDD" id="cd05911">
    <property type="entry name" value="Firefly_Luc_like"/>
    <property type="match status" value="1"/>
</dbReference>
<dbReference type="Pfam" id="PF00501">
    <property type="entry name" value="AMP-binding"/>
    <property type="match status" value="1"/>
</dbReference>
<proteinExistence type="inferred from homology"/>
<evidence type="ECO:0000259" key="4">
    <source>
        <dbReference type="Pfam" id="PF13193"/>
    </source>
</evidence>
<dbReference type="PANTHER" id="PTHR24096:SF149">
    <property type="entry name" value="AMP-BINDING DOMAIN-CONTAINING PROTEIN-RELATED"/>
    <property type="match status" value="1"/>
</dbReference>
<dbReference type="InterPro" id="IPR000873">
    <property type="entry name" value="AMP-dep_synth/lig_dom"/>
</dbReference>
<evidence type="ECO:0000313" key="5">
    <source>
        <dbReference type="EMBL" id="KAK4517352.1"/>
    </source>
</evidence>
<dbReference type="InterPro" id="IPR042099">
    <property type="entry name" value="ANL_N_sf"/>
</dbReference>
<reference evidence="5 6" key="1">
    <citation type="submission" date="2022-11" db="EMBL/GenBank/DDBJ databases">
        <title>Mucor velutinosus strain NIH1002 WGS.</title>
        <authorList>
            <person name="Subramanian P."/>
            <person name="Mullikin J.C."/>
            <person name="Segre J.A."/>
            <person name="Zelazny A.M."/>
        </authorList>
    </citation>
    <scope>NUCLEOTIDE SEQUENCE [LARGE SCALE GENOMIC DNA]</scope>
    <source>
        <strain evidence="5 6">NIH1002</strain>
    </source>
</reference>